<accession>A0A5C5FNN5</accession>
<keyword evidence="3" id="KW-1185">Reference proteome</keyword>
<evidence type="ECO:0000313" key="2">
    <source>
        <dbReference type="EMBL" id="TNY17836.1"/>
    </source>
</evidence>
<reference evidence="2 3" key="1">
    <citation type="submission" date="2019-03" db="EMBL/GenBank/DDBJ databases">
        <title>Rhodosporidium diobovatum UCD-FST 08-225 genome sequencing, assembly, and annotation.</title>
        <authorList>
            <person name="Fakankun I.U."/>
            <person name="Fristensky B."/>
            <person name="Levin D.B."/>
        </authorList>
    </citation>
    <scope>NUCLEOTIDE SEQUENCE [LARGE SCALE GENOMIC DNA]</scope>
    <source>
        <strain evidence="2 3">UCD-FST 08-225</strain>
    </source>
</reference>
<dbReference type="EMBL" id="SOZI01000172">
    <property type="protein sequence ID" value="TNY17836.1"/>
    <property type="molecule type" value="Genomic_DNA"/>
</dbReference>
<evidence type="ECO:0000256" key="1">
    <source>
        <dbReference type="SAM" id="MobiDB-lite"/>
    </source>
</evidence>
<organism evidence="2 3">
    <name type="scientific">Rhodotorula diobovata</name>
    <dbReference type="NCBI Taxonomy" id="5288"/>
    <lineage>
        <taxon>Eukaryota</taxon>
        <taxon>Fungi</taxon>
        <taxon>Dikarya</taxon>
        <taxon>Basidiomycota</taxon>
        <taxon>Pucciniomycotina</taxon>
        <taxon>Microbotryomycetes</taxon>
        <taxon>Sporidiobolales</taxon>
        <taxon>Sporidiobolaceae</taxon>
        <taxon>Rhodotorula</taxon>
    </lineage>
</organism>
<evidence type="ECO:0000313" key="3">
    <source>
        <dbReference type="Proteomes" id="UP000311382"/>
    </source>
</evidence>
<sequence length="201" mass="21439">MSGQPSLLEQRPAAEKGGWLRARGSDPGRRRSGWRRAEHAKQQQAEERRLAEAEGMARGMVGSDPSSERASVALSHPQQLSSKNGTGGANVEHQVSARAREKPAKGSGLTDARRERGGATRPHAQEMGPHASCVPWSQPALQATHPVRLPGQKGPAQPHVPRGRRGSRDMAGEGPPPRTAAPLATVWLSGGELYNNEATRA</sequence>
<name>A0A5C5FNN5_9BASI</name>
<dbReference type="Proteomes" id="UP000311382">
    <property type="component" value="Unassembled WGS sequence"/>
</dbReference>
<dbReference type="AlphaFoldDB" id="A0A5C5FNN5"/>
<feature type="region of interest" description="Disordered" evidence="1">
    <location>
        <begin position="1"/>
        <end position="184"/>
    </location>
</feature>
<proteinExistence type="predicted"/>
<gene>
    <name evidence="2" type="ORF">DMC30DRAFT_404760</name>
</gene>
<feature type="compositionally biased region" description="Basic and acidic residues" evidence="1">
    <location>
        <begin position="23"/>
        <end position="52"/>
    </location>
</feature>
<protein>
    <submittedName>
        <fullName evidence="2">Uncharacterized protein</fullName>
    </submittedName>
</protein>
<comment type="caution">
    <text evidence="2">The sequence shown here is derived from an EMBL/GenBank/DDBJ whole genome shotgun (WGS) entry which is preliminary data.</text>
</comment>